<gene>
    <name evidence="1" type="ORF">Pmar_PMAR020740</name>
</gene>
<dbReference type="AlphaFoldDB" id="C5KQQ4"/>
<evidence type="ECO:0000313" key="2">
    <source>
        <dbReference type="Proteomes" id="UP000007800"/>
    </source>
</evidence>
<sequence length="130" mass="14646">MAREACLTLIREGNEAKILSAVPQLVVPLRQALNTRDPETVVGPRGIDAHNAYITAEQVNTLHVLQLLAKTSPMVGEALVPYYRHLLPIMSIFKPKKRNTWNVIDYAQRKEDWRNLGTVYPQQTSVPPSC</sequence>
<dbReference type="RefSeq" id="XP_002781355.1">
    <property type="nucleotide sequence ID" value="XM_002781309.1"/>
</dbReference>
<dbReference type="EMBL" id="GG675521">
    <property type="protein sequence ID" value="EER13150.1"/>
    <property type="molecule type" value="Genomic_DNA"/>
</dbReference>
<keyword evidence="2" id="KW-1185">Reference proteome</keyword>
<name>C5KQQ4_PERM5</name>
<dbReference type="GO" id="GO:0051879">
    <property type="term" value="F:Hsp90 protein binding"/>
    <property type="evidence" value="ECO:0007669"/>
    <property type="project" value="TreeGrafter"/>
</dbReference>
<organism evidence="2">
    <name type="scientific">Perkinsus marinus (strain ATCC 50983 / TXsc)</name>
    <dbReference type="NCBI Taxonomy" id="423536"/>
    <lineage>
        <taxon>Eukaryota</taxon>
        <taxon>Sar</taxon>
        <taxon>Alveolata</taxon>
        <taxon>Perkinsozoa</taxon>
        <taxon>Perkinsea</taxon>
        <taxon>Perkinsida</taxon>
        <taxon>Perkinsidae</taxon>
        <taxon>Perkinsus</taxon>
    </lineage>
</organism>
<dbReference type="InParanoid" id="C5KQQ4"/>
<evidence type="ECO:0000313" key="1">
    <source>
        <dbReference type="EMBL" id="EER13150.1"/>
    </source>
</evidence>
<proteinExistence type="predicted"/>
<dbReference type="InterPro" id="IPR019399">
    <property type="entry name" value="Parkin_co-regulated_protein"/>
</dbReference>
<dbReference type="Proteomes" id="UP000007800">
    <property type="component" value="Unassembled WGS sequence"/>
</dbReference>
<dbReference type="OrthoDB" id="5954824at2759"/>
<dbReference type="GO" id="GO:0030544">
    <property type="term" value="F:Hsp70 protein binding"/>
    <property type="evidence" value="ECO:0007669"/>
    <property type="project" value="TreeGrafter"/>
</dbReference>
<dbReference type="GeneID" id="9056773"/>
<dbReference type="Pfam" id="PF10274">
    <property type="entry name" value="ParcG"/>
    <property type="match status" value="2"/>
</dbReference>
<accession>C5KQQ4</accession>
<dbReference type="PANTHER" id="PTHR21207:SF2">
    <property type="entry name" value="PARKIN COREGULATED GENE PROTEIN"/>
    <property type="match status" value="1"/>
</dbReference>
<protein>
    <submittedName>
        <fullName evidence="1">Uncharacterized protein</fullName>
    </submittedName>
</protein>
<reference evidence="1 2" key="1">
    <citation type="submission" date="2008-07" db="EMBL/GenBank/DDBJ databases">
        <authorList>
            <person name="El-Sayed N."/>
            <person name="Caler E."/>
            <person name="Inman J."/>
            <person name="Amedeo P."/>
            <person name="Hass B."/>
            <person name="Wortman J."/>
        </authorList>
    </citation>
    <scope>NUCLEOTIDE SEQUENCE [LARGE SCALE GENOMIC DNA]</scope>
    <source>
        <strain evidence="2">ATCC 50983 / TXsc</strain>
    </source>
</reference>
<dbReference type="PANTHER" id="PTHR21207">
    <property type="entry name" value="PARKIN COREGULATED GENE PROTEIN PARK2 COREGULATED"/>
    <property type="match status" value="1"/>
</dbReference>